<dbReference type="RefSeq" id="WP_201376082.1">
    <property type="nucleotide sequence ID" value="NZ_BNJG01000003.1"/>
</dbReference>
<accession>A0ABQ3V665</accession>
<comment type="caution">
    <text evidence="8">The sequence shown here is derived from an EMBL/GenBank/DDBJ whole genome shotgun (WGS) entry which is preliminary data.</text>
</comment>
<evidence type="ECO:0000256" key="2">
    <source>
        <dbReference type="ARBA" id="ARBA00023015"/>
    </source>
</evidence>
<evidence type="ECO:0000256" key="5">
    <source>
        <dbReference type="ARBA" id="ARBA00023163"/>
    </source>
</evidence>
<keyword evidence="4" id="KW-0238">DNA-binding</keyword>
<sequence length="125" mass="14402">MRFSVGEAALAEDLTSTVFLKAIRWLRQEQSEAQVRAWLYATARTTIADHWQAQSQYEVYSLDSDRDHWQALEEDAERAHRKAEQRVQHLLGLLPERERNVLTLCYLRGYTASEIASVLGTNASH</sequence>
<evidence type="ECO:0000313" key="9">
    <source>
        <dbReference type="Proteomes" id="UP000654345"/>
    </source>
</evidence>
<dbReference type="SUPFAM" id="SSF88659">
    <property type="entry name" value="Sigma3 and sigma4 domains of RNA polymerase sigma factors"/>
    <property type="match status" value="1"/>
</dbReference>
<dbReference type="NCBIfam" id="TIGR02937">
    <property type="entry name" value="sigma70-ECF"/>
    <property type="match status" value="1"/>
</dbReference>
<dbReference type="Pfam" id="PF04542">
    <property type="entry name" value="Sigma70_r2"/>
    <property type="match status" value="1"/>
</dbReference>
<keyword evidence="3" id="KW-0731">Sigma factor</keyword>
<organism evidence="8 9">
    <name type="scientific">Ktedonobacter robiniae</name>
    <dbReference type="NCBI Taxonomy" id="2778365"/>
    <lineage>
        <taxon>Bacteria</taxon>
        <taxon>Bacillati</taxon>
        <taxon>Chloroflexota</taxon>
        <taxon>Ktedonobacteria</taxon>
        <taxon>Ktedonobacterales</taxon>
        <taxon>Ktedonobacteraceae</taxon>
        <taxon>Ktedonobacter</taxon>
    </lineage>
</organism>
<dbReference type="EMBL" id="BNJG01000003">
    <property type="protein sequence ID" value="GHO59950.1"/>
    <property type="molecule type" value="Genomic_DNA"/>
</dbReference>
<evidence type="ECO:0008006" key="10">
    <source>
        <dbReference type="Google" id="ProtNLM"/>
    </source>
</evidence>
<dbReference type="InterPro" id="IPR013249">
    <property type="entry name" value="RNA_pol_sigma70_r4_t2"/>
</dbReference>
<evidence type="ECO:0000259" key="6">
    <source>
        <dbReference type="Pfam" id="PF04542"/>
    </source>
</evidence>
<proteinExistence type="inferred from homology"/>
<feature type="domain" description="RNA polymerase sigma-70 region 2" evidence="6">
    <location>
        <begin position="5"/>
        <end position="55"/>
    </location>
</feature>
<dbReference type="InterPro" id="IPR013325">
    <property type="entry name" value="RNA_pol_sigma_r2"/>
</dbReference>
<dbReference type="Gene3D" id="1.10.1740.10">
    <property type="match status" value="1"/>
</dbReference>
<keyword evidence="9" id="KW-1185">Reference proteome</keyword>
<dbReference type="InterPro" id="IPR007627">
    <property type="entry name" value="RNA_pol_sigma70_r2"/>
</dbReference>
<dbReference type="Gene3D" id="1.10.10.10">
    <property type="entry name" value="Winged helix-like DNA-binding domain superfamily/Winged helix DNA-binding domain"/>
    <property type="match status" value="1"/>
</dbReference>
<dbReference type="InterPro" id="IPR013324">
    <property type="entry name" value="RNA_pol_sigma_r3/r4-like"/>
</dbReference>
<dbReference type="InterPro" id="IPR036388">
    <property type="entry name" value="WH-like_DNA-bd_sf"/>
</dbReference>
<dbReference type="SUPFAM" id="SSF88946">
    <property type="entry name" value="Sigma2 domain of RNA polymerase sigma factors"/>
    <property type="match status" value="1"/>
</dbReference>
<dbReference type="InterPro" id="IPR039425">
    <property type="entry name" value="RNA_pol_sigma-70-like"/>
</dbReference>
<reference evidence="8 9" key="1">
    <citation type="journal article" date="2021" name="Int. J. Syst. Evol. Microbiol.">
        <title>Reticulibacter mediterranei gen. nov., sp. nov., within the new family Reticulibacteraceae fam. nov., and Ktedonospora formicarum gen. nov., sp. nov., Ktedonobacter robiniae sp. nov., Dictyobacter formicarum sp. nov. and Dictyobacter arantiisoli sp. nov., belonging to the class Ktedonobacteria.</title>
        <authorList>
            <person name="Yabe S."/>
            <person name="Zheng Y."/>
            <person name="Wang C.M."/>
            <person name="Sakai Y."/>
            <person name="Abe K."/>
            <person name="Yokota A."/>
            <person name="Donadio S."/>
            <person name="Cavaletti L."/>
            <person name="Monciardini P."/>
        </authorList>
    </citation>
    <scope>NUCLEOTIDE SEQUENCE [LARGE SCALE GENOMIC DNA]</scope>
    <source>
        <strain evidence="8 9">SOSP1-30</strain>
    </source>
</reference>
<evidence type="ECO:0000256" key="3">
    <source>
        <dbReference type="ARBA" id="ARBA00023082"/>
    </source>
</evidence>
<evidence type="ECO:0000259" key="7">
    <source>
        <dbReference type="Pfam" id="PF08281"/>
    </source>
</evidence>
<name>A0ABQ3V665_9CHLR</name>
<keyword evidence="5" id="KW-0804">Transcription</keyword>
<dbReference type="PANTHER" id="PTHR43133:SF8">
    <property type="entry name" value="RNA POLYMERASE SIGMA FACTOR HI_1459-RELATED"/>
    <property type="match status" value="1"/>
</dbReference>
<comment type="similarity">
    <text evidence="1">Belongs to the sigma-70 factor family. ECF subfamily.</text>
</comment>
<evidence type="ECO:0000313" key="8">
    <source>
        <dbReference type="EMBL" id="GHO59950.1"/>
    </source>
</evidence>
<evidence type="ECO:0000256" key="4">
    <source>
        <dbReference type="ARBA" id="ARBA00023125"/>
    </source>
</evidence>
<protein>
    <recommendedName>
        <fullName evidence="10">Sigma-70 family RNA polymerase sigma factor</fullName>
    </recommendedName>
</protein>
<feature type="domain" description="RNA polymerase sigma factor 70 region 4 type 2" evidence="7">
    <location>
        <begin position="85"/>
        <end position="123"/>
    </location>
</feature>
<gene>
    <name evidence="8" type="ORF">KSB_84250</name>
</gene>
<evidence type="ECO:0000256" key="1">
    <source>
        <dbReference type="ARBA" id="ARBA00010641"/>
    </source>
</evidence>
<keyword evidence="2" id="KW-0805">Transcription regulation</keyword>
<dbReference type="Pfam" id="PF08281">
    <property type="entry name" value="Sigma70_r4_2"/>
    <property type="match status" value="1"/>
</dbReference>
<dbReference type="InterPro" id="IPR014284">
    <property type="entry name" value="RNA_pol_sigma-70_dom"/>
</dbReference>
<dbReference type="Proteomes" id="UP000654345">
    <property type="component" value="Unassembled WGS sequence"/>
</dbReference>
<dbReference type="PANTHER" id="PTHR43133">
    <property type="entry name" value="RNA POLYMERASE ECF-TYPE SIGMA FACTO"/>
    <property type="match status" value="1"/>
</dbReference>